<dbReference type="GO" id="GO:0032324">
    <property type="term" value="P:molybdopterin cofactor biosynthetic process"/>
    <property type="evidence" value="ECO:0007669"/>
    <property type="project" value="InterPro"/>
</dbReference>
<dbReference type="EMBL" id="JANYMP010000040">
    <property type="protein sequence ID" value="MCS7484036.1"/>
    <property type="molecule type" value="Genomic_DNA"/>
</dbReference>
<dbReference type="AlphaFoldDB" id="A0A9X3AJH9"/>
<dbReference type="SUPFAM" id="SSF53218">
    <property type="entry name" value="Molybdenum cofactor biosynthesis proteins"/>
    <property type="match status" value="1"/>
</dbReference>
<dbReference type="Gene3D" id="3.40.980.10">
    <property type="entry name" value="MoaB/Mog-like domain"/>
    <property type="match status" value="1"/>
</dbReference>
<gene>
    <name evidence="2" type="ORF">NZH93_44995</name>
</gene>
<comment type="caution">
    <text evidence="2">The sequence shown here is derived from an EMBL/GenBank/DDBJ whole genome shotgun (WGS) entry which is preliminary data.</text>
</comment>
<organism evidence="2 3">
    <name type="scientific">Umezawaea endophytica</name>
    <dbReference type="NCBI Taxonomy" id="1654476"/>
    <lineage>
        <taxon>Bacteria</taxon>
        <taxon>Bacillati</taxon>
        <taxon>Actinomycetota</taxon>
        <taxon>Actinomycetes</taxon>
        <taxon>Pseudonocardiales</taxon>
        <taxon>Pseudonocardiaceae</taxon>
        <taxon>Umezawaea</taxon>
    </lineage>
</organism>
<evidence type="ECO:0000313" key="2">
    <source>
        <dbReference type="EMBL" id="MCS7484036.1"/>
    </source>
</evidence>
<proteinExistence type="predicted"/>
<dbReference type="Proteomes" id="UP001141259">
    <property type="component" value="Unassembled WGS sequence"/>
</dbReference>
<protein>
    <recommendedName>
        <fullName evidence="1">MoeA C-terminal domain-containing protein</fullName>
    </recommendedName>
</protein>
<evidence type="ECO:0000313" key="3">
    <source>
        <dbReference type="Proteomes" id="UP001141259"/>
    </source>
</evidence>
<dbReference type="RefSeq" id="WP_259629517.1">
    <property type="nucleotide sequence ID" value="NZ_JANYMP010000040.1"/>
</dbReference>
<accession>A0A9X3AJH9</accession>
<keyword evidence="3" id="KW-1185">Reference proteome</keyword>
<dbReference type="SUPFAM" id="SSF63867">
    <property type="entry name" value="MoeA C-terminal domain-like"/>
    <property type="match status" value="1"/>
</dbReference>
<evidence type="ECO:0000259" key="1">
    <source>
        <dbReference type="Pfam" id="PF03454"/>
    </source>
</evidence>
<dbReference type="InterPro" id="IPR036425">
    <property type="entry name" value="MoaB/Mog-like_dom_sf"/>
</dbReference>
<sequence length="125" mass="12527">MRVAGVACRPGHPQLLAVFPDGRCVVGLPGNPFAALGACVTLVEPLVGALAGRLVKPAVTVELRGAVVAHPRDTRLVPVVLSGSTAAPVGHDRPGTLWGAALADALAVVPPGWSGSPVEVLHLSG</sequence>
<feature type="domain" description="MoeA C-terminal" evidence="1">
    <location>
        <begin position="61"/>
        <end position="121"/>
    </location>
</feature>
<dbReference type="Pfam" id="PF03454">
    <property type="entry name" value="MoeA_C"/>
    <property type="match status" value="1"/>
</dbReference>
<dbReference type="InterPro" id="IPR005111">
    <property type="entry name" value="MoeA_C_domain_IV"/>
</dbReference>
<dbReference type="InterPro" id="IPR036688">
    <property type="entry name" value="MoeA_C_domain_IV_sf"/>
</dbReference>
<name>A0A9X3AJH9_9PSEU</name>
<reference evidence="2" key="1">
    <citation type="submission" date="2022-08" db="EMBL/GenBank/DDBJ databases">
        <authorList>
            <person name="Tistechok S."/>
            <person name="Samborskyy M."/>
            <person name="Roman I."/>
        </authorList>
    </citation>
    <scope>NUCLEOTIDE SEQUENCE</scope>
    <source>
        <strain evidence="2">DSM 103496</strain>
    </source>
</reference>